<evidence type="ECO:0000256" key="12">
    <source>
        <dbReference type="RuleBase" id="RU003661"/>
    </source>
</evidence>
<reference evidence="14" key="1">
    <citation type="submission" date="2020-12" db="EMBL/GenBank/DDBJ databases">
        <title>The mitochondrial genome of Epiphragma (Epiphragma) mediale (Diptera: Limoniidae).</title>
        <authorList>
            <person name="Zhang B."/>
            <person name="Yang D."/>
        </authorList>
    </citation>
    <scope>NUCLEOTIDE SEQUENCE</scope>
</reference>
<evidence type="ECO:0000256" key="7">
    <source>
        <dbReference type="ARBA" id="ARBA00022781"/>
    </source>
</evidence>
<keyword evidence="7 12" id="KW-0375">Hydrogen ion transport</keyword>
<dbReference type="EMBL" id="MW368866">
    <property type="protein sequence ID" value="QQV67799.1"/>
    <property type="molecule type" value="Genomic_DNA"/>
</dbReference>
<keyword evidence="5 12" id="KW-0138">CF(0)</keyword>
<evidence type="ECO:0000256" key="4">
    <source>
        <dbReference type="ARBA" id="ARBA00022448"/>
    </source>
</evidence>
<keyword evidence="10 12" id="KW-0496">Mitochondrion</keyword>
<keyword evidence="9 12" id="KW-0406">Ion transport</keyword>
<comment type="subunit">
    <text evidence="3">F-type ATPases have 2 components, CF(1) - the catalytic core - and CF(0) - the membrane proton channel.</text>
</comment>
<dbReference type="RefSeq" id="YP_010147613.1">
    <property type="nucleotide sequence ID" value="NC_057085.1"/>
</dbReference>
<comment type="subcellular location">
    <subcellularLocation>
        <location evidence="1 12">Mitochondrion membrane</location>
        <topology evidence="1 12">Single-pass membrane protein</topology>
    </subcellularLocation>
</comment>
<feature type="transmembrane region" description="Helical" evidence="13">
    <location>
        <begin position="6"/>
        <end position="29"/>
    </location>
</feature>
<evidence type="ECO:0000256" key="1">
    <source>
        <dbReference type="ARBA" id="ARBA00004304"/>
    </source>
</evidence>
<keyword evidence="8 13" id="KW-1133">Transmembrane helix</keyword>
<evidence type="ECO:0000256" key="11">
    <source>
        <dbReference type="ARBA" id="ARBA00023136"/>
    </source>
</evidence>
<evidence type="ECO:0000256" key="5">
    <source>
        <dbReference type="ARBA" id="ARBA00022547"/>
    </source>
</evidence>
<gene>
    <name evidence="14" type="primary">atp8</name>
</gene>
<evidence type="ECO:0000313" key="14">
    <source>
        <dbReference type="EMBL" id="QQV67799.1"/>
    </source>
</evidence>
<proteinExistence type="inferred from homology"/>
<name>A0A7U0FL34_9DIPT</name>
<evidence type="ECO:0000256" key="8">
    <source>
        <dbReference type="ARBA" id="ARBA00022989"/>
    </source>
</evidence>
<evidence type="ECO:0000256" key="13">
    <source>
        <dbReference type="SAM" id="Phobius"/>
    </source>
</evidence>
<keyword evidence="11 13" id="KW-0472">Membrane</keyword>
<evidence type="ECO:0000256" key="10">
    <source>
        <dbReference type="ARBA" id="ARBA00023128"/>
    </source>
</evidence>
<evidence type="ECO:0000256" key="9">
    <source>
        <dbReference type="ARBA" id="ARBA00023065"/>
    </source>
</evidence>
<evidence type="ECO:0000256" key="6">
    <source>
        <dbReference type="ARBA" id="ARBA00022692"/>
    </source>
</evidence>
<geneLocation type="mitochondrion" evidence="14"/>
<keyword evidence="6 12" id="KW-0812">Transmembrane</keyword>
<dbReference type="AlphaFoldDB" id="A0A7U0FL34"/>
<dbReference type="GO" id="GO:0015078">
    <property type="term" value="F:proton transmembrane transporter activity"/>
    <property type="evidence" value="ECO:0007669"/>
    <property type="project" value="InterPro"/>
</dbReference>
<comment type="similarity">
    <text evidence="2 12">Belongs to the ATPase protein 8 family.</text>
</comment>
<sequence length="54" mass="6592">MPQMAPIKWLSLFIVFSITLIIFNLMNYFSFNLKFYNKKTSKNQISTKILNWKW</sequence>
<keyword evidence="4 12" id="KW-0813">Transport</keyword>
<protein>
    <recommendedName>
        <fullName evidence="12">ATP synthase complex subunit 8</fullName>
    </recommendedName>
</protein>
<dbReference type="GO" id="GO:0015986">
    <property type="term" value="P:proton motive force-driven ATP synthesis"/>
    <property type="evidence" value="ECO:0007669"/>
    <property type="project" value="InterPro"/>
</dbReference>
<dbReference type="GeneID" id="67145882"/>
<evidence type="ECO:0000256" key="2">
    <source>
        <dbReference type="ARBA" id="ARBA00008892"/>
    </source>
</evidence>
<dbReference type="GO" id="GO:0031966">
    <property type="term" value="C:mitochondrial membrane"/>
    <property type="evidence" value="ECO:0007669"/>
    <property type="project" value="UniProtKB-SubCell"/>
</dbReference>
<accession>A0A7U0FL34</accession>
<organism evidence="14">
    <name type="scientific">Epiphragma mediale</name>
    <dbReference type="NCBI Taxonomy" id="2804209"/>
    <lineage>
        <taxon>Eukaryota</taxon>
        <taxon>Metazoa</taxon>
        <taxon>Ecdysozoa</taxon>
        <taxon>Arthropoda</taxon>
        <taxon>Hexapoda</taxon>
        <taxon>Insecta</taxon>
        <taxon>Pterygota</taxon>
        <taxon>Neoptera</taxon>
        <taxon>Endopterygota</taxon>
        <taxon>Diptera</taxon>
        <taxon>Nematocera</taxon>
        <taxon>Tipuloidea</taxon>
        <taxon>Epiphragma</taxon>
    </lineage>
</organism>
<evidence type="ECO:0000256" key="3">
    <source>
        <dbReference type="ARBA" id="ARBA00011291"/>
    </source>
</evidence>
<dbReference type="InterPro" id="IPR001421">
    <property type="entry name" value="ATP8_metazoa"/>
</dbReference>
<dbReference type="GO" id="GO:0045259">
    <property type="term" value="C:proton-transporting ATP synthase complex"/>
    <property type="evidence" value="ECO:0007669"/>
    <property type="project" value="UniProtKB-KW"/>
</dbReference>
<dbReference type="Pfam" id="PF00895">
    <property type="entry name" value="ATP-synt_8"/>
    <property type="match status" value="1"/>
</dbReference>